<dbReference type="PRINTS" id="PR00463">
    <property type="entry name" value="EP450I"/>
</dbReference>
<dbReference type="GO" id="GO:0020037">
    <property type="term" value="F:heme binding"/>
    <property type="evidence" value="ECO:0007669"/>
    <property type="project" value="InterPro"/>
</dbReference>
<comment type="cofactor">
    <cofactor evidence="1 8">
        <name>heme</name>
        <dbReference type="ChEBI" id="CHEBI:30413"/>
    </cofactor>
</comment>
<dbReference type="OrthoDB" id="1470350at2759"/>
<accession>A0A9Q0GGG5</accession>
<keyword evidence="7 9" id="KW-0503">Monooxygenase</keyword>
<keyword evidence="3 8" id="KW-0349">Heme</keyword>
<protein>
    <recommendedName>
        <fullName evidence="13">Cytochrome P450</fullName>
    </recommendedName>
</protein>
<feature type="transmembrane region" description="Helical" evidence="10">
    <location>
        <begin position="6"/>
        <end position="25"/>
    </location>
</feature>
<sequence>MASILVNLEIILVVTGCFILILCGFRNYHGGLPRNWPLVGMLPALLTKVHRIHDWCTQVLEQSHFTFRFRGLWSSNMDWLITADPSNIHYITCSNFSNFQKGPEFKKFFDILGDGIFNSDSDMWKSQRKLAQELISHLLFYKFLVKASLEKVEKGLIPILDHVSKQGLVVDLQDLLQRFTFEATCLVFTGHDPGCLSISFPKVAFSRAVDDAEEAIFFRHILPQSLWKLQRRLDIGVEKKHKRARETIDRILSEIISAKKEEVAKRREKKEMDDGRGIDLLSSYIMEDATIMGSSKSSDDKFLRDTIFTLLAAGRDTTGSALSWFFWLVTTNPLVEKKIREELKATIQPEADQSGGGREWRLFDVEVLKRLPYLHGALCESLRLYPPVPFNHKSPLKPDILPSGHRVNPDMKIYISLYSLGRMTSIWGHDCLEFKPERWTDSGGIKHEPYYKFSTFSAGPRTCLGKNIAFLQMKILAASIIYNYNIQLVAGQTITPSPSVILHMKHGMKVKLFKRTCL</sequence>
<keyword evidence="5 9" id="KW-0560">Oxidoreductase</keyword>
<dbReference type="GO" id="GO:0004497">
    <property type="term" value="F:monooxygenase activity"/>
    <property type="evidence" value="ECO:0007669"/>
    <property type="project" value="UniProtKB-KW"/>
</dbReference>
<evidence type="ECO:0000256" key="7">
    <source>
        <dbReference type="ARBA" id="ARBA00023033"/>
    </source>
</evidence>
<evidence type="ECO:0000256" key="4">
    <source>
        <dbReference type="ARBA" id="ARBA00022723"/>
    </source>
</evidence>
<dbReference type="EMBL" id="JAKUCV010000920">
    <property type="protein sequence ID" value="KAJ4848362.1"/>
    <property type="molecule type" value="Genomic_DNA"/>
</dbReference>
<feature type="binding site" description="axial binding residue" evidence="8">
    <location>
        <position position="463"/>
    </location>
    <ligand>
        <name>heme</name>
        <dbReference type="ChEBI" id="CHEBI:30413"/>
    </ligand>
    <ligandPart>
        <name>Fe</name>
        <dbReference type="ChEBI" id="CHEBI:18248"/>
    </ligandPart>
</feature>
<dbReference type="Pfam" id="PF00067">
    <property type="entry name" value="p450"/>
    <property type="match status" value="1"/>
</dbReference>
<keyword evidence="10" id="KW-1133">Transmembrane helix</keyword>
<evidence type="ECO:0000256" key="5">
    <source>
        <dbReference type="ARBA" id="ARBA00023002"/>
    </source>
</evidence>
<evidence type="ECO:0000256" key="9">
    <source>
        <dbReference type="RuleBase" id="RU000461"/>
    </source>
</evidence>
<reference evidence="11" key="2">
    <citation type="journal article" date="2023" name="Plants (Basel)">
        <title>Annotation of the Turnera subulata (Passifloraceae) Draft Genome Reveals the S-Locus Evolved after the Divergence of Turneroideae from Passifloroideae in a Stepwise Manner.</title>
        <authorList>
            <person name="Henning P.M."/>
            <person name="Roalson E.H."/>
            <person name="Mir W."/>
            <person name="McCubbin A.G."/>
            <person name="Shore J.S."/>
        </authorList>
    </citation>
    <scope>NUCLEOTIDE SEQUENCE</scope>
    <source>
        <strain evidence="11">F60SS</strain>
    </source>
</reference>
<keyword evidence="12" id="KW-1185">Reference proteome</keyword>
<evidence type="ECO:0008006" key="13">
    <source>
        <dbReference type="Google" id="ProtNLM"/>
    </source>
</evidence>
<gene>
    <name evidence="11" type="ORF">Tsubulata_012742</name>
</gene>
<proteinExistence type="inferred from homology"/>
<evidence type="ECO:0000256" key="3">
    <source>
        <dbReference type="ARBA" id="ARBA00022617"/>
    </source>
</evidence>
<dbReference type="GO" id="GO:0005506">
    <property type="term" value="F:iron ion binding"/>
    <property type="evidence" value="ECO:0007669"/>
    <property type="project" value="InterPro"/>
</dbReference>
<evidence type="ECO:0000256" key="8">
    <source>
        <dbReference type="PIRSR" id="PIRSR602401-1"/>
    </source>
</evidence>
<evidence type="ECO:0000256" key="6">
    <source>
        <dbReference type="ARBA" id="ARBA00023004"/>
    </source>
</evidence>
<keyword evidence="6 8" id="KW-0408">Iron</keyword>
<keyword evidence="10" id="KW-0812">Transmembrane</keyword>
<dbReference type="GO" id="GO:0006629">
    <property type="term" value="P:lipid metabolic process"/>
    <property type="evidence" value="ECO:0007669"/>
    <property type="project" value="UniProtKB-ARBA"/>
</dbReference>
<evidence type="ECO:0000256" key="1">
    <source>
        <dbReference type="ARBA" id="ARBA00001971"/>
    </source>
</evidence>
<comment type="caution">
    <text evidence="11">The sequence shown here is derived from an EMBL/GenBank/DDBJ whole genome shotgun (WGS) entry which is preliminary data.</text>
</comment>
<evidence type="ECO:0000313" key="11">
    <source>
        <dbReference type="EMBL" id="KAJ4848362.1"/>
    </source>
</evidence>
<evidence type="ECO:0000256" key="2">
    <source>
        <dbReference type="ARBA" id="ARBA00010617"/>
    </source>
</evidence>
<comment type="similarity">
    <text evidence="2 9">Belongs to the cytochrome P450 family.</text>
</comment>
<dbReference type="CDD" id="cd11064">
    <property type="entry name" value="CYP86A"/>
    <property type="match status" value="1"/>
</dbReference>
<name>A0A9Q0GGG5_9ROSI</name>
<evidence type="ECO:0000313" key="12">
    <source>
        <dbReference type="Proteomes" id="UP001141552"/>
    </source>
</evidence>
<dbReference type="InterPro" id="IPR002401">
    <property type="entry name" value="Cyt_P450_E_grp-I"/>
</dbReference>
<dbReference type="InterPro" id="IPR001128">
    <property type="entry name" value="Cyt_P450"/>
</dbReference>
<dbReference type="InterPro" id="IPR036396">
    <property type="entry name" value="Cyt_P450_sf"/>
</dbReference>
<dbReference type="PROSITE" id="PS00086">
    <property type="entry name" value="CYTOCHROME_P450"/>
    <property type="match status" value="1"/>
</dbReference>
<dbReference type="SUPFAM" id="SSF48264">
    <property type="entry name" value="Cytochrome P450"/>
    <property type="match status" value="1"/>
</dbReference>
<keyword evidence="4 8" id="KW-0479">Metal-binding</keyword>
<dbReference type="PANTHER" id="PTHR24296">
    <property type="entry name" value="CYTOCHROME P450"/>
    <property type="match status" value="1"/>
</dbReference>
<dbReference type="PRINTS" id="PR00385">
    <property type="entry name" value="P450"/>
</dbReference>
<dbReference type="AlphaFoldDB" id="A0A9Q0GGG5"/>
<organism evidence="11 12">
    <name type="scientific">Turnera subulata</name>
    <dbReference type="NCBI Taxonomy" id="218843"/>
    <lineage>
        <taxon>Eukaryota</taxon>
        <taxon>Viridiplantae</taxon>
        <taxon>Streptophyta</taxon>
        <taxon>Embryophyta</taxon>
        <taxon>Tracheophyta</taxon>
        <taxon>Spermatophyta</taxon>
        <taxon>Magnoliopsida</taxon>
        <taxon>eudicotyledons</taxon>
        <taxon>Gunneridae</taxon>
        <taxon>Pentapetalae</taxon>
        <taxon>rosids</taxon>
        <taxon>fabids</taxon>
        <taxon>Malpighiales</taxon>
        <taxon>Passifloraceae</taxon>
        <taxon>Turnera</taxon>
    </lineage>
</organism>
<dbReference type="InterPro" id="IPR017972">
    <property type="entry name" value="Cyt_P450_CS"/>
</dbReference>
<dbReference type="Gene3D" id="1.10.630.10">
    <property type="entry name" value="Cytochrome P450"/>
    <property type="match status" value="1"/>
</dbReference>
<keyword evidence="10" id="KW-0472">Membrane</keyword>
<evidence type="ECO:0000256" key="10">
    <source>
        <dbReference type="SAM" id="Phobius"/>
    </source>
</evidence>
<reference evidence="11" key="1">
    <citation type="submission" date="2022-02" db="EMBL/GenBank/DDBJ databases">
        <authorList>
            <person name="Henning P.M."/>
            <person name="McCubbin A.G."/>
            <person name="Shore J.S."/>
        </authorList>
    </citation>
    <scope>NUCLEOTIDE SEQUENCE</scope>
    <source>
        <strain evidence="11">F60SS</strain>
        <tissue evidence="11">Leaves</tissue>
    </source>
</reference>
<dbReference type="GO" id="GO:0016705">
    <property type="term" value="F:oxidoreductase activity, acting on paired donors, with incorporation or reduction of molecular oxygen"/>
    <property type="evidence" value="ECO:0007669"/>
    <property type="project" value="InterPro"/>
</dbReference>
<dbReference type="Proteomes" id="UP001141552">
    <property type="component" value="Unassembled WGS sequence"/>
</dbReference>